<dbReference type="EMBL" id="FO082278">
    <property type="protein sequence ID" value="CCO14613.1"/>
    <property type="molecule type" value="Genomic_DNA"/>
</dbReference>
<protein>
    <submittedName>
        <fullName evidence="2">Uncharacterized protein</fullName>
    </submittedName>
</protein>
<accession>K8EZC3</accession>
<dbReference type="Proteomes" id="UP000198341">
    <property type="component" value="Chromosome 1"/>
</dbReference>
<proteinExistence type="predicted"/>
<dbReference type="GeneID" id="19017857"/>
<sequence length="977" mass="111156">MPSKAPLGDGEEEEEEEFREIAFGYTGGVFYPFERAPFREEEEEEESIFPRAKRPLLSSVSSSRDEGGGFKRIETDGRPIVASVARCPESELVDIERARAKRLIRAQNVSVVKETTNRVNKVTAERDREVNLYRHAICGVPFQCLNAIALVEKEEEQRRARTRRDEAANCLKIFRDGTVVTRDAKGRAVRCYEGVREVIERRNEYQRTFDVQGIEEEEGRGEMKMVASRDFCGVSVSKTNKSGTFRCEFSTPVMNDNDALPTDMRFTNQSACGEFSDCCLRVATEVGTVQTYRPGESGWVKWDTVSMGVENASSAGSAVVRQWYGCYEAQHPRTMLHCNPNRIQVIDERRPEVVNTRAIGETSTTKRSTTSWSRDERIQCASNVLTGTFLFAIGTRTSVKLYDIRKYSPVDPVFSWKHGMSSSPSSVEVRNDFRRAFDTNINVDDSYVTILAVANATGDAMAFETRGVNNTQSKSFTMSALSAGVRLVPRPADAPWGGFQFYPGEAREKADLLPFFAWSEEATGTVYVQNFEDKETIVKDAPFVTRDASSTLPLSFGHMRREMRGSFDAHSYGKCRRREPFDISRQLDDDVELLPHIYNGSSKYVAVDLAWKLEEENNAETEDEDAFDARGARMIRKAAEAFNLAKKIKVDEDLREVRKHGRMQMFEDDGWNEVRRGKGRGHMFRLNPATGKHEMIFGGNMYVCPVLCADGKQCKFSCAAMNRTETMKTHLWEKHKIESRPFTELIRAGEAKSHTKYMVTDSKQKTISAPMSYNFISLVGEEGDSADYPKHIQSKKDERDEYWEALDRRSKEIAEDESFLRQGVHEIKSIEMERYQSIDSADVLKRLRNLRENGWGTTLVIDDEDEDEDDEERKRLELLIDDLENRRPRDGTSQKMKKRTLRMPPLSLGEEDIPPSTKKKKSHPTRALPVISQPPLPVTAAPPSKNAFVEEKKKGKKRDKSAKEEKKKKKKKVAGFL</sequence>
<evidence type="ECO:0000313" key="3">
    <source>
        <dbReference type="Proteomes" id="UP000198341"/>
    </source>
</evidence>
<evidence type="ECO:0000256" key="1">
    <source>
        <dbReference type="SAM" id="MobiDB-lite"/>
    </source>
</evidence>
<name>K8EZC3_9CHLO</name>
<feature type="compositionally biased region" description="Basic residues" evidence="1">
    <location>
        <begin position="954"/>
        <end position="977"/>
    </location>
</feature>
<keyword evidence="3" id="KW-1185">Reference proteome</keyword>
<gene>
    <name evidence="2" type="ORF">Bathy01g01210</name>
</gene>
<feature type="region of interest" description="Disordered" evidence="1">
    <location>
        <begin position="885"/>
        <end position="977"/>
    </location>
</feature>
<dbReference type="AlphaFoldDB" id="K8EZC3"/>
<reference evidence="2 3" key="1">
    <citation type="submission" date="2011-10" db="EMBL/GenBank/DDBJ databases">
        <authorList>
            <person name="Genoscope - CEA"/>
        </authorList>
    </citation>
    <scope>NUCLEOTIDE SEQUENCE [LARGE SCALE GENOMIC DNA]</scope>
    <source>
        <strain evidence="2 3">RCC 1105</strain>
    </source>
</reference>
<dbReference type="RefSeq" id="XP_007515734.1">
    <property type="nucleotide sequence ID" value="XM_007515672.1"/>
</dbReference>
<evidence type="ECO:0000313" key="2">
    <source>
        <dbReference type="EMBL" id="CCO14613.1"/>
    </source>
</evidence>
<dbReference type="KEGG" id="bpg:Bathy01g01210"/>
<organism evidence="2 3">
    <name type="scientific">Bathycoccus prasinos</name>
    <dbReference type="NCBI Taxonomy" id="41875"/>
    <lineage>
        <taxon>Eukaryota</taxon>
        <taxon>Viridiplantae</taxon>
        <taxon>Chlorophyta</taxon>
        <taxon>Mamiellophyceae</taxon>
        <taxon>Mamiellales</taxon>
        <taxon>Bathycoccaceae</taxon>
        <taxon>Bathycoccus</taxon>
    </lineage>
</organism>